<comment type="caution">
    <text evidence="2">The sequence shown here is derived from an EMBL/GenBank/DDBJ whole genome shotgun (WGS) entry which is preliminary data.</text>
</comment>
<sequence length="82" mass="8271">MYVESPSRPAAIAVPKYRPDCAAAAPRVLAAALAAGIIVAAPATAATATAAPSASRIRNGRTRFDGLLVTSDLLIGLRVRAG</sequence>
<keyword evidence="1" id="KW-1133">Transmembrane helix</keyword>
<reference evidence="3" key="1">
    <citation type="journal article" date="2019" name="Int. J. Syst. Evol. Microbiol.">
        <title>The Global Catalogue of Microorganisms (GCM) 10K type strain sequencing project: providing services to taxonomists for standard genome sequencing and annotation.</title>
        <authorList>
            <consortium name="The Broad Institute Genomics Platform"/>
            <consortium name="The Broad Institute Genome Sequencing Center for Infectious Disease"/>
            <person name="Wu L."/>
            <person name="Ma J."/>
        </authorList>
    </citation>
    <scope>NUCLEOTIDE SEQUENCE [LARGE SCALE GENOMIC DNA]</scope>
    <source>
        <strain evidence="3">JCM 17441</strain>
    </source>
</reference>
<dbReference type="EMBL" id="BAABAT010000066">
    <property type="protein sequence ID" value="GAA4263298.1"/>
    <property type="molecule type" value="Genomic_DNA"/>
</dbReference>
<proteinExistence type="predicted"/>
<gene>
    <name evidence="2" type="ORF">GCM10022255_106590</name>
</gene>
<dbReference type="Proteomes" id="UP001500620">
    <property type="component" value="Unassembled WGS sequence"/>
</dbReference>
<accession>A0ABP8DTL4</accession>
<feature type="transmembrane region" description="Helical" evidence="1">
    <location>
        <begin position="28"/>
        <end position="51"/>
    </location>
</feature>
<keyword evidence="1" id="KW-0472">Membrane</keyword>
<evidence type="ECO:0000313" key="2">
    <source>
        <dbReference type="EMBL" id="GAA4263298.1"/>
    </source>
</evidence>
<organism evidence="2 3">
    <name type="scientific">Dactylosporangium darangshiense</name>
    <dbReference type="NCBI Taxonomy" id="579108"/>
    <lineage>
        <taxon>Bacteria</taxon>
        <taxon>Bacillati</taxon>
        <taxon>Actinomycetota</taxon>
        <taxon>Actinomycetes</taxon>
        <taxon>Micromonosporales</taxon>
        <taxon>Micromonosporaceae</taxon>
        <taxon>Dactylosporangium</taxon>
    </lineage>
</organism>
<keyword evidence="1" id="KW-0812">Transmembrane</keyword>
<keyword evidence="3" id="KW-1185">Reference proteome</keyword>
<protein>
    <submittedName>
        <fullName evidence="2">Uncharacterized protein</fullName>
    </submittedName>
</protein>
<evidence type="ECO:0000313" key="3">
    <source>
        <dbReference type="Proteomes" id="UP001500620"/>
    </source>
</evidence>
<name>A0ABP8DTL4_9ACTN</name>
<evidence type="ECO:0000256" key="1">
    <source>
        <dbReference type="SAM" id="Phobius"/>
    </source>
</evidence>